<dbReference type="GO" id="GO:0042597">
    <property type="term" value="C:periplasmic space"/>
    <property type="evidence" value="ECO:0007669"/>
    <property type="project" value="UniProtKB-SubCell"/>
</dbReference>
<dbReference type="GO" id="GO:0016020">
    <property type="term" value="C:membrane"/>
    <property type="evidence" value="ECO:0007669"/>
    <property type="project" value="InterPro"/>
</dbReference>
<feature type="domain" description="Solute-binding protein family 3/N-terminal" evidence="8">
    <location>
        <begin position="42"/>
        <end position="268"/>
    </location>
</feature>
<feature type="chain" id="PRO_5031261643" description="Putative aliphatic sulfonates-binding protein" evidence="7">
    <location>
        <begin position="26"/>
        <end position="332"/>
    </location>
</feature>
<comment type="function">
    <text evidence="5">Part of a binding-protein-dependent transport system for aliphatic sulfonates. Putative binding protein.</text>
</comment>
<evidence type="ECO:0000256" key="5">
    <source>
        <dbReference type="ARBA" id="ARBA00055538"/>
    </source>
</evidence>
<protein>
    <recommendedName>
        <fullName evidence="6">Putative aliphatic sulfonates-binding protein</fullName>
    </recommendedName>
</protein>
<organism evidence="9 10">
    <name type="scientific">Sphaerisporangium siamense</name>
    <dbReference type="NCBI Taxonomy" id="795645"/>
    <lineage>
        <taxon>Bacteria</taxon>
        <taxon>Bacillati</taxon>
        <taxon>Actinomycetota</taxon>
        <taxon>Actinomycetes</taxon>
        <taxon>Streptosporangiales</taxon>
        <taxon>Streptosporangiaceae</taxon>
        <taxon>Sphaerisporangium</taxon>
    </lineage>
</organism>
<dbReference type="CDD" id="cd13558">
    <property type="entry name" value="PBP2_SsuA_like_2"/>
    <property type="match status" value="1"/>
</dbReference>
<dbReference type="SUPFAM" id="SSF53850">
    <property type="entry name" value="Periplasmic binding protein-like II"/>
    <property type="match status" value="1"/>
</dbReference>
<dbReference type="PANTHER" id="PTHR30024">
    <property type="entry name" value="ALIPHATIC SULFONATES-BINDING PROTEIN-RELATED"/>
    <property type="match status" value="1"/>
</dbReference>
<evidence type="ECO:0000256" key="2">
    <source>
        <dbReference type="ARBA" id="ARBA00010742"/>
    </source>
</evidence>
<dbReference type="Gene3D" id="3.40.190.10">
    <property type="entry name" value="Periplasmic binding protein-like II"/>
    <property type="match status" value="2"/>
</dbReference>
<keyword evidence="4 7" id="KW-0732">Signal</keyword>
<dbReference type="PANTHER" id="PTHR30024:SF48">
    <property type="entry name" value="ABC TRANSPORTER SUBSTRATE-BINDING PROTEIN"/>
    <property type="match status" value="1"/>
</dbReference>
<dbReference type="Pfam" id="PF09084">
    <property type="entry name" value="NMT1"/>
    <property type="match status" value="1"/>
</dbReference>
<comment type="similarity">
    <text evidence="2">Belongs to the bacterial solute-binding protein SsuA/TauA family.</text>
</comment>
<dbReference type="FunFam" id="3.40.190.10:FF:000050">
    <property type="entry name" value="Sulfonate ABC transporter substrate-binding protein"/>
    <property type="match status" value="1"/>
</dbReference>
<evidence type="ECO:0000256" key="3">
    <source>
        <dbReference type="ARBA" id="ARBA00022448"/>
    </source>
</evidence>
<proteinExistence type="inferred from homology"/>
<comment type="caution">
    <text evidence="9">The sequence shown here is derived from an EMBL/GenBank/DDBJ whole genome shotgun (WGS) entry which is preliminary data.</text>
</comment>
<evidence type="ECO:0000256" key="4">
    <source>
        <dbReference type="ARBA" id="ARBA00022729"/>
    </source>
</evidence>
<evidence type="ECO:0000256" key="1">
    <source>
        <dbReference type="ARBA" id="ARBA00004418"/>
    </source>
</evidence>
<dbReference type="EMBL" id="JACHND010000001">
    <property type="protein sequence ID" value="MBB4704817.1"/>
    <property type="molecule type" value="Genomic_DNA"/>
</dbReference>
<dbReference type="GO" id="GO:0042626">
    <property type="term" value="F:ATPase-coupled transmembrane transporter activity"/>
    <property type="evidence" value="ECO:0007669"/>
    <property type="project" value="InterPro"/>
</dbReference>
<keyword evidence="3" id="KW-0813">Transport</keyword>
<evidence type="ECO:0000256" key="7">
    <source>
        <dbReference type="SAM" id="SignalP"/>
    </source>
</evidence>
<dbReference type="RefSeq" id="WP_184886092.1">
    <property type="nucleotide sequence ID" value="NZ_BOOV01000037.1"/>
</dbReference>
<keyword evidence="10" id="KW-1185">Reference proteome</keyword>
<gene>
    <name evidence="9" type="ORF">BJ982_006361</name>
</gene>
<evidence type="ECO:0000256" key="6">
    <source>
        <dbReference type="ARBA" id="ARBA00070228"/>
    </source>
</evidence>
<dbReference type="NCBIfam" id="TIGR01728">
    <property type="entry name" value="SsuA_fam"/>
    <property type="match status" value="1"/>
</dbReference>
<comment type="subcellular location">
    <subcellularLocation>
        <location evidence="1">Periplasm</location>
    </subcellularLocation>
</comment>
<sequence>MIVKVVRLLAATGLAAALAACGASASSQGSSGSGGGGLSGVTLRVGDQKAGSQVLLTAAGELDKLPYKVTWAQFTSGPPLLEAVNAGGVDIGAVGNTPPIFAAAAGSKISVVAADQTSGKASAIVVPSGSPITATAQLKGKRVAVAKGSSAHYHLLAVLKRDGLSFKDITVSYLQPADALAAFTSGRIDVWAIWDPYASQAVVQNKARVLVDGTGYVNGYGFQVAGRDALADKDKTAAIRDYVARLQRAKIWANTHQDEWAKVWAKETGLPVEVTGPAAANRVTKIVRIDDALVASEQEMADAFGAEGLIPGKIDFAGFADRRFNDLVKKDV</sequence>
<dbReference type="InterPro" id="IPR010067">
    <property type="entry name" value="ABC_SsuA_sub-bd"/>
</dbReference>
<evidence type="ECO:0000313" key="10">
    <source>
        <dbReference type="Proteomes" id="UP000542210"/>
    </source>
</evidence>
<dbReference type="PROSITE" id="PS51257">
    <property type="entry name" value="PROKAR_LIPOPROTEIN"/>
    <property type="match status" value="1"/>
</dbReference>
<dbReference type="Proteomes" id="UP000542210">
    <property type="component" value="Unassembled WGS sequence"/>
</dbReference>
<accession>A0A7W7DDG5</accession>
<dbReference type="AlphaFoldDB" id="A0A7W7DDG5"/>
<evidence type="ECO:0000259" key="8">
    <source>
        <dbReference type="SMART" id="SM00062"/>
    </source>
</evidence>
<evidence type="ECO:0000313" key="9">
    <source>
        <dbReference type="EMBL" id="MBB4704817.1"/>
    </source>
</evidence>
<dbReference type="InterPro" id="IPR001638">
    <property type="entry name" value="Solute-binding_3/MltF_N"/>
</dbReference>
<name>A0A7W7DDG5_9ACTN</name>
<feature type="signal peptide" evidence="7">
    <location>
        <begin position="1"/>
        <end position="25"/>
    </location>
</feature>
<reference evidence="9 10" key="1">
    <citation type="submission" date="2020-08" db="EMBL/GenBank/DDBJ databases">
        <title>Sequencing the genomes of 1000 actinobacteria strains.</title>
        <authorList>
            <person name="Klenk H.-P."/>
        </authorList>
    </citation>
    <scope>NUCLEOTIDE SEQUENCE [LARGE SCALE GENOMIC DNA]</scope>
    <source>
        <strain evidence="9 10">DSM 45784</strain>
    </source>
</reference>
<dbReference type="InterPro" id="IPR015168">
    <property type="entry name" value="SsuA/THI5"/>
</dbReference>
<dbReference type="SMART" id="SM00062">
    <property type="entry name" value="PBPb"/>
    <property type="match status" value="1"/>
</dbReference>